<evidence type="ECO:0000256" key="5">
    <source>
        <dbReference type="ARBA" id="ARBA00022840"/>
    </source>
</evidence>
<dbReference type="InterPro" id="IPR004527">
    <property type="entry name" value="Glu-tRNA-ligase_bac/mito"/>
</dbReference>
<evidence type="ECO:0000313" key="11">
    <source>
        <dbReference type="EMBL" id="ACM92650.1"/>
    </source>
</evidence>
<dbReference type="AlphaFoldDB" id="B9L8W1"/>
<keyword evidence="7 8" id="KW-0030">Aminoacyl-tRNA synthetase</keyword>
<feature type="domain" description="Aminoacyl-tRNA synthetase class I anticodon-binding" evidence="10">
    <location>
        <begin position="323"/>
        <end position="422"/>
    </location>
</feature>
<sequence length="434" mass="51260">MLRFAPSPTGDMHIGNLRVAIFNYIIAKQKNEKLLIRIEDTDKERNIEGKDKEILDILHLFGIEYDNVVYQSANLHMHQQMAKKLLDDKKAFVCFCDEEEINFQREKAKIEKRPYRYSGKCENLTSTEIRKYLDKKTPFVVRLKKPEKNIKFNDLIKGDFDFSPFDIDSFIIMRKDFTPTYNFACAIDDMLYDISLVIRGEDHLSNTPKQIAIRDALGYDKEIKYAHLPIILNEEGKKMSKRDNASSVKWLLEEGFLPEAIANYLILLGNSFEKEIFTLKEAIEFFDITKISRAPAKFDLGKLRFINKEHMKKIEKLTRYIGYHEEYEPLAKLYLDEVSTIKELKEKLDNIFTKKEFDEFNDEIEILKKEILDNEFEDNYNDFKNRIMNNTGLKGKKLFMPLRMLMVGSKQGPEIKDLYAIMKPYLKMIIKEYR</sequence>
<dbReference type="PANTHER" id="PTHR43311:SF2">
    <property type="entry name" value="GLUTAMATE--TRNA LIGASE, MITOCHONDRIAL-RELATED"/>
    <property type="match status" value="1"/>
</dbReference>
<dbReference type="Proteomes" id="UP000000448">
    <property type="component" value="Chromosome"/>
</dbReference>
<keyword evidence="5 8" id="KW-0067">ATP-binding</keyword>
<dbReference type="Gene3D" id="3.40.50.620">
    <property type="entry name" value="HUPs"/>
    <property type="match status" value="1"/>
</dbReference>
<dbReference type="OrthoDB" id="9807503at2"/>
<dbReference type="InterPro" id="IPR045462">
    <property type="entry name" value="aa-tRNA-synth_I_cd-bd"/>
</dbReference>
<dbReference type="InterPro" id="IPR049940">
    <property type="entry name" value="GluQ/Sye"/>
</dbReference>
<feature type="short sequence motif" description="'KMSKS' region" evidence="8">
    <location>
        <begin position="238"/>
        <end position="242"/>
    </location>
</feature>
<evidence type="ECO:0000313" key="12">
    <source>
        <dbReference type="Proteomes" id="UP000000448"/>
    </source>
</evidence>
<dbReference type="GO" id="GO:0005829">
    <property type="term" value="C:cytosol"/>
    <property type="evidence" value="ECO:0007669"/>
    <property type="project" value="TreeGrafter"/>
</dbReference>
<dbReference type="InterPro" id="IPR008925">
    <property type="entry name" value="aa_tRNA-synth_I_cd-bd_sf"/>
</dbReference>
<evidence type="ECO:0000256" key="6">
    <source>
        <dbReference type="ARBA" id="ARBA00022917"/>
    </source>
</evidence>
<comment type="subunit">
    <text evidence="8">Monomer.</text>
</comment>
<dbReference type="InterPro" id="IPR001412">
    <property type="entry name" value="aa-tRNA-synth_I_CS"/>
</dbReference>
<name>B9L8W1_NAUPA</name>
<evidence type="ECO:0000259" key="10">
    <source>
        <dbReference type="Pfam" id="PF19269"/>
    </source>
</evidence>
<dbReference type="SUPFAM" id="SSF52374">
    <property type="entry name" value="Nucleotidylyl transferase"/>
    <property type="match status" value="1"/>
</dbReference>
<keyword evidence="2 8" id="KW-0963">Cytoplasm</keyword>
<evidence type="ECO:0000256" key="7">
    <source>
        <dbReference type="ARBA" id="ARBA00023146"/>
    </source>
</evidence>
<evidence type="ECO:0000256" key="1">
    <source>
        <dbReference type="ARBA" id="ARBA00007894"/>
    </source>
</evidence>
<keyword evidence="6 8" id="KW-0648">Protein biosynthesis</keyword>
<dbReference type="InterPro" id="IPR020751">
    <property type="entry name" value="aa-tRNA-synth_I_codon-bd_sub2"/>
</dbReference>
<accession>B9L8W1</accession>
<reference evidence="11 12" key="1">
    <citation type="journal article" date="2009" name="PLoS Genet.">
        <title>Adaptations to submarine hydrothermal environments exemplified by the genome of Nautilia profundicola.</title>
        <authorList>
            <person name="Campbell B.J."/>
            <person name="Smith J.L."/>
            <person name="Hanson T.E."/>
            <person name="Klotz M.G."/>
            <person name="Stein L.Y."/>
            <person name="Lee C.K."/>
            <person name="Wu D."/>
            <person name="Robinson J.M."/>
            <person name="Khouri H.M."/>
            <person name="Eisen J.A."/>
            <person name="Cary S.C."/>
        </authorList>
    </citation>
    <scope>NUCLEOTIDE SEQUENCE [LARGE SCALE GENOMIC DNA]</scope>
    <source>
        <strain evidence="12">ATCC BAA-1463 / DSM 18972 / AmH</strain>
    </source>
</reference>
<evidence type="ECO:0000259" key="9">
    <source>
        <dbReference type="Pfam" id="PF00749"/>
    </source>
</evidence>
<dbReference type="NCBIfam" id="TIGR00464">
    <property type="entry name" value="gltX_bact"/>
    <property type="match status" value="1"/>
</dbReference>
<feature type="short sequence motif" description="'HIGH' region" evidence="8">
    <location>
        <begin position="6"/>
        <end position="16"/>
    </location>
</feature>
<dbReference type="HOGENOM" id="CLU_015768_6_0_7"/>
<dbReference type="GO" id="GO:0000049">
    <property type="term" value="F:tRNA binding"/>
    <property type="evidence" value="ECO:0007669"/>
    <property type="project" value="InterPro"/>
</dbReference>
<dbReference type="STRING" id="598659.NAMH_0657"/>
<keyword evidence="3 8" id="KW-0436">Ligase</keyword>
<keyword evidence="12" id="KW-1185">Reference proteome</keyword>
<dbReference type="GO" id="GO:0005524">
    <property type="term" value="F:ATP binding"/>
    <property type="evidence" value="ECO:0007669"/>
    <property type="project" value="UniProtKB-UniRule"/>
</dbReference>
<evidence type="ECO:0000256" key="8">
    <source>
        <dbReference type="HAMAP-Rule" id="MF_00022"/>
    </source>
</evidence>
<dbReference type="eggNOG" id="COG0008">
    <property type="taxonomic scope" value="Bacteria"/>
</dbReference>
<gene>
    <name evidence="8 11" type="primary">gltX</name>
    <name evidence="11" type="ordered locus">NAMH_0657</name>
</gene>
<organism evidence="11 12">
    <name type="scientific">Nautilia profundicola (strain ATCC BAA-1463 / DSM 18972 / AmH)</name>
    <dbReference type="NCBI Taxonomy" id="598659"/>
    <lineage>
        <taxon>Bacteria</taxon>
        <taxon>Pseudomonadati</taxon>
        <taxon>Campylobacterota</taxon>
        <taxon>Epsilonproteobacteria</taxon>
        <taxon>Nautiliales</taxon>
        <taxon>Nautiliaceae</taxon>
        <taxon>Nautilia</taxon>
    </lineage>
</organism>
<dbReference type="InterPro" id="IPR014729">
    <property type="entry name" value="Rossmann-like_a/b/a_fold"/>
</dbReference>
<dbReference type="InterPro" id="IPR020058">
    <property type="entry name" value="Glu/Gln-tRNA-synth_Ib_cat-dom"/>
</dbReference>
<dbReference type="RefSeq" id="WP_012664021.1">
    <property type="nucleotide sequence ID" value="NC_012115.1"/>
</dbReference>
<dbReference type="SUPFAM" id="SSF48163">
    <property type="entry name" value="An anticodon-binding domain of class I aminoacyl-tRNA synthetases"/>
    <property type="match status" value="1"/>
</dbReference>
<dbReference type="GO" id="GO:0006424">
    <property type="term" value="P:glutamyl-tRNA aminoacylation"/>
    <property type="evidence" value="ECO:0007669"/>
    <property type="project" value="UniProtKB-UniRule"/>
</dbReference>
<dbReference type="PANTHER" id="PTHR43311">
    <property type="entry name" value="GLUTAMATE--TRNA LIGASE"/>
    <property type="match status" value="1"/>
</dbReference>
<dbReference type="EC" id="6.1.1.17" evidence="8"/>
<comment type="function">
    <text evidence="8">Catalyzes the attachment of glutamate to tRNA(Glu) in a two-step reaction: glutamate is first activated by ATP to form Glu-AMP and then transferred to the acceptor end of tRNA(Glu).</text>
</comment>
<dbReference type="Pfam" id="PF00749">
    <property type="entry name" value="tRNA-synt_1c"/>
    <property type="match status" value="1"/>
</dbReference>
<dbReference type="Gene3D" id="1.10.10.350">
    <property type="match status" value="1"/>
</dbReference>
<evidence type="ECO:0000256" key="3">
    <source>
        <dbReference type="ARBA" id="ARBA00022598"/>
    </source>
</evidence>
<dbReference type="GO" id="GO:0004818">
    <property type="term" value="F:glutamate-tRNA ligase activity"/>
    <property type="evidence" value="ECO:0007669"/>
    <property type="project" value="UniProtKB-UniRule"/>
</dbReference>
<dbReference type="InterPro" id="IPR000924">
    <property type="entry name" value="Glu/Gln-tRNA-synth"/>
</dbReference>
<evidence type="ECO:0000256" key="2">
    <source>
        <dbReference type="ARBA" id="ARBA00022490"/>
    </source>
</evidence>
<feature type="domain" description="Glutamyl/glutaminyl-tRNA synthetase class Ib catalytic" evidence="9">
    <location>
        <begin position="3"/>
        <end position="304"/>
    </location>
</feature>
<protein>
    <recommendedName>
        <fullName evidence="8">Glutamate--tRNA ligase</fullName>
        <ecNumber evidence="8">6.1.1.17</ecNumber>
    </recommendedName>
    <alternativeName>
        <fullName evidence="8">Glutamyl-tRNA synthetase</fullName>
        <shortName evidence="8">GluRS</shortName>
    </alternativeName>
</protein>
<dbReference type="PROSITE" id="PS00178">
    <property type="entry name" value="AA_TRNA_LIGASE_I"/>
    <property type="match status" value="1"/>
</dbReference>
<keyword evidence="4 8" id="KW-0547">Nucleotide-binding</keyword>
<dbReference type="HAMAP" id="MF_00022">
    <property type="entry name" value="Glu_tRNA_synth_type1"/>
    <property type="match status" value="1"/>
</dbReference>
<dbReference type="Pfam" id="PF19269">
    <property type="entry name" value="Anticodon_2"/>
    <property type="match status" value="1"/>
</dbReference>
<feature type="binding site" evidence="8">
    <location>
        <position position="241"/>
    </location>
    <ligand>
        <name>ATP</name>
        <dbReference type="ChEBI" id="CHEBI:30616"/>
    </ligand>
</feature>
<comment type="caution">
    <text evidence="8">Lacks conserved residue(s) required for the propagation of feature annotation.</text>
</comment>
<dbReference type="PRINTS" id="PR00987">
    <property type="entry name" value="TRNASYNTHGLU"/>
</dbReference>
<proteinExistence type="inferred from homology"/>
<comment type="subcellular location">
    <subcellularLocation>
        <location evidence="8">Cytoplasm</location>
    </subcellularLocation>
</comment>
<evidence type="ECO:0000256" key="4">
    <source>
        <dbReference type="ARBA" id="ARBA00022741"/>
    </source>
</evidence>
<comment type="catalytic activity">
    <reaction evidence="8">
        <text>tRNA(Glu) + L-glutamate + ATP = L-glutamyl-tRNA(Glu) + AMP + diphosphate</text>
        <dbReference type="Rhea" id="RHEA:23540"/>
        <dbReference type="Rhea" id="RHEA-COMP:9663"/>
        <dbReference type="Rhea" id="RHEA-COMP:9680"/>
        <dbReference type="ChEBI" id="CHEBI:29985"/>
        <dbReference type="ChEBI" id="CHEBI:30616"/>
        <dbReference type="ChEBI" id="CHEBI:33019"/>
        <dbReference type="ChEBI" id="CHEBI:78442"/>
        <dbReference type="ChEBI" id="CHEBI:78520"/>
        <dbReference type="ChEBI" id="CHEBI:456215"/>
        <dbReference type="EC" id="6.1.1.17"/>
    </reaction>
</comment>
<dbReference type="EMBL" id="CP001279">
    <property type="protein sequence ID" value="ACM92650.1"/>
    <property type="molecule type" value="Genomic_DNA"/>
</dbReference>
<dbReference type="KEGG" id="nam:NAMH_0657"/>
<comment type="similarity">
    <text evidence="1 8">Belongs to the class-I aminoacyl-tRNA synthetase family. Glutamate--tRNA ligase type 1 subfamily.</text>
</comment>